<keyword evidence="1" id="KW-0812">Transmembrane</keyword>
<organism evidence="2 3">
    <name type="scientific">Canavalia gladiata</name>
    <name type="common">Sword bean</name>
    <name type="synonym">Dolichos gladiatus</name>
    <dbReference type="NCBI Taxonomy" id="3824"/>
    <lineage>
        <taxon>Eukaryota</taxon>
        <taxon>Viridiplantae</taxon>
        <taxon>Streptophyta</taxon>
        <taxon>Embryophyta</taxon>
        <taxon>Tracheophyta</taxon>
        <taxon>Spermatophyta</taxon>
        <taxon>Magnoliopsida</taxon>
        <taxon>eudicotyledons</taxon>
        <taxon>Gunneridae</taxon>
        <taxon>Pentapetalae</taxon>
        <taxon>rosids</taxon>
        <taxon>fabids</taxon>
        <taxon>Fabales</taxon>
        <taxon>Fabaceae</taxon>
        <taxon>Papilionoideae</taxon>
        <taxon>50 kb inversion clade</taxon>
        <taxon>NPAAA clade</taxon>
        <taxon>indigoferoid/millettioid clade</taxon>
        <taxon>Phaseoleae</taxon>
        <taxon>Canavalia</taxon>
    </lineage>
</organism>
<dbReference type="Proteomes" id="UP001367508">
    <property type="component" value="Unassembled WGS sequence"/>
</dbReference>
<proteinExistence type="predicted"/>
<name>A0AAN9R5I6_CANGL</name>
<keyword evidence="1" id="KW-1133">Transmembrane helix</keyword>
<gene>
    <name evidence="2" type="ORF">VNO77_05286</name>
</gene>
<sequence>MICFCCALDDGHSKATWFSKVYFSGKGLTPFVGAWKLVCWELLVAACYTLVVLVHILCCCVLWFSLLIKYAFDATLEVEKLPSAANNAIIMACGHFQSGSAYLLNACGNIHDSKLGSSVMILILSFYRILGISRSLSRRLPGT</sequence>
<dbReference type="EMBL" id="JAYMYQ010000001">
    <property type="protein sequence ID" value="KAK7363155.1"/>
    <property type="molecule type" value="Genomic_DNA"/>
</dbReference>
<keyword evidence="3" id="KW-1185">Reference proteome</keyword>
<protein>
    <submittedName>
        <fullName evidence="2">Uncharacterized protein</fullName>
    </submittedName>
</protein>
<evidence type="ECO:0000313" key="3">
    <source>
        <dbReference type="Proteomes" id="UP001367508"/>
    </source>
</evidence>
<keyword evidence="1" id="KW-0472">Membrane</keyword>
<evidence type="ECO:0000256" key="1">
    <source>
        <dbReference type="SAM" id="Phobius"/>
    </source>
</evidence>
<reference evidence="2 3" key="1">
    <citation type="submission" date="2024-01" db="EMBL/GenBank/DDBJ databases">
        <title>The genomes of 5 underutilized Papilionoideae crops provide insights into root nodulation and disease resistanc.</title>
        <authorList>
            <person name="Jiang F."/>
        </authorList>
    </citation>
    <scope>NUCLEOTIDE SEQUENCE [LARGE SCALE GENOMIC DNA]</scope>
    <source>
        <strain evidence="2">LVBAO_FW01</strain>
        <tissue evidence="2">Leaves</tissue>
    </source>
</reference>
<accession>A0AAN9R5I6</accession>
<feature type="transmembrane region" description="Helical" evidence="1">
    <location>
        <begin position="42"/>
        <end position="72"/>
    </location>
</feature>
<dbReference type="AlphaFoldDB" id="A0AAN9R5I6"/>
<evidence type="ECO:0000313" key="2">
    <source>
        <dbReference type="EMBL" id="KAK7363155.1"/>
    </source>
</evidence>
<comment type="caution">
    <text evidence="2">The sequence shown here is derived from an EMBL/GenBank/DDBJ whole genome shotgun (WGS) entry which is preliminary data.</text>
</comment>